<accession>A0A6M1RKT8</accession>
<dbReference type="CDD" id="cd07129">
    <property type="entry name" value="ALDH_KGSADH"/>
    <property type="match status" value="1"/>
</dbReference>
<organism evidence="4 5">
    <name type="scientific">Limisphaera ngatamarikiensis</name>
    <dbReference type="NCBI Taxonomy" id="1324935"/>
    <lineage>
        <taxon>Bacteria</taxon>
        <taxon>Pseudomonadati</taxon>
        <taxon>Verrucomicrobiota</taxon>
        <taxon>Verrucomicrobiia</taxon>
        <taxon>Limisphaerales</taxon>
        <taxon>Limisphaeraceae</taxon>
        <taxon>Limisphaera</taxon>
    </lineage>
</organism>
<dbReference type="SUPFAM" id="SSF53720">
    <property type="entry name" value="ALDH-like"/>
    <property type="match status" value="1"/>
</dbReference>
<dbReference type="InterPro" id="IPR016163">
    <property type="entry name" value="Ald_DH_C"/>
</dbReference>
<dbReference type="InterPro" id="IPR044151">
    <property type="entry name" value="ALDH_KGSADH"/>
</dbReference>
<dbReference type="Proteomes" id="UP000477311">
    <property type="component" value="Unassembled WGS sequence"/>
</dbReference>
<gene>
    <name evidence="4" type="ORF">G4L39_01720</name>
</gene>
<dbReference type="InterPro" id="IPR050740">
    <property type="entry name" value="Aldehyde_DH_Superfamily"/>
</dbReference>
<dbReference type="InterPro" id="IPR016161">
    <property type="entry name" value="Ald_DH/histidinol_DH"/>
</dbReference>
<feature type="region of interest" description="Disordered" evidence="2">
    <location>
        <begin position="18"/>
        <end position="40"/>
    </location>
</feature>
<sequence length="535" mass="57669">MNVPHTIQLEGLSLIGQGRAEPKGRPVQAVNPATGEPLEPPYYRADLADVDRAAQLAAQAFRQFRRWPATARAQLLHRIAQLIETHGPEIQQRAHLETALPLGRLQAETARTCHQLRLFASLIEQGWCWDARIDHADPARQPVPKPDVRSHLIPLGPVAVFSSSNFPLAFSVAGGDTASALAAGCPVIVKAHQNHMGTSEIVGRLIQQAIREARAPEGTFSLLFGRGSEIGQALVRHPLIRAVGFTGSRKGGRALMDAAAGRPDPIPVYAEMGSINPVFLLPGALRQNAESIAAGLQASVTLGVGQFCTCPGLVITLNSPETERFLAALKERMETTPPGTMLTAELCTAYRAGIEQFLRIPGVRRLTHPPQQTDPVGTRAHATLLATTADVFLTHESLMEEVFGPSTLVVLCDNRQQMSAIAEQLEGQLTATIHATTEELIEARELIETLELKVGRLVFNGFPTGVEVCHAMVHGGPYPATSDGRSTSVGTRAILRFLRPVCYQNFPDAALPEALRESNPLGLLRIVDGTPQLPA</sequence>
<dbReference type="AlphaFoldDB" id="A0A6M1RKT8"/>
<evidence type="ECO:0000256" key="1">
    <source>
        <dbReference type="ARBA" id="ARBA00023002"/>
    </source>
</evidence>
<feature type="domain" description="Aldehyde dehydrogenase" evidence="3">
    <location>
        <begin position="25"/>
        <end position="476"/>
    </location>
</feature>
<dbReference type="PANTHER" id="PTHR43353:SF3">
    <property type="entry name" value="ALDEHYDE DEHYDROGENASE-RELATED"/>
    <property type="match status" value="1"/>
</dbReference>
<proteinExistence type="predicted"/>
<dbReference type="Gene3D" id="3.40.309.10">
    <property type="entry name" value="Aldehyde Dehydrogenase, Chain A, domain 2"/>
    <property type="match status" value="1"/>
</dbReference>
<dbReference type="GO" id="GO:0016620">
    <property type="term" value="F:oxidoreductase activity, acting on the aldehyde or oxo group of donors, NAD or NADP as acceptor"/>
    <property type="evidence" value="ECO:0007669"/>
    <property type="project" value="InterPro"/>
</dbReference>
<dbReference type="InterPro" id="IPR015590">
    <property type="entry name" value="Aldehyde_DH_dom"/>
</dbReference>
<evidence type="ECO:0000259" key="3">
    <source>
        <dbReference type="Pfam" id="PF00171"/>
    </source>
</evidence>
<dbReference type="EMBL" id="JAAKYA010000011">
    <property type="protein sequence ID" value="NGO38117.1"/>
    <property type="molecule type" value="Genomic_DNA"/>
</dbReference>
<keyword evidence="5" id="KW-1185">Reference proteome</keyword>
<keyword evidence="1" id="KW-0560">Oxidoreductase</keyword>
<dbReference type="PANTHER" id="PTHR43353">
    <property type="entry name" value="SUCCINATE-SEMIALDEHYDE DEHYDROGENASE, MITOCHONDRIAL"/>
    <property type="match status" value="1"/>
</dbReference>
<name>A0A6M1RKT8_9BACT</name>
<dbReference type="InterPro" id="IPR016162">
    <property type="entry name" value="Ald_DH_N"/>
</dbReference>
<reference evidence="4 5" key="1">
    <citation type="submission" date="2020-02" db="EMBL/GenBank/DDBJ databases">
        <title>Draft genome sequence of Limisphaera ngatamarikiensis NGM72.4T, a thermophilic Verrucomicrobia grouped in subdivision 3.</title>
        <authorList>
            <person name="Carere C.R."/>
            <person name="Steen J."/>
            <person name="Hugenholtz P."/>
            <person name="Stott M.B."/>
        </authorList>
    </citation>
    <scope>NUCLEOTIDE SEQUENCE [LARGE SCALE GENOMIC DNA]</scope>
    <source>
        <strain evidence="4 5">NGM72.4</strain>
    </source>
</reference>
<dbReference type="Gene3D" id="3.40.605.10">
    <property type="entry name" value="Aldehyde Dehydrogenase, Chain A, domain 1"/>
    <property type="match status" value="1"/>
</dbReference>
<dbReference type="Pfam" id="PF00171">
    <property type="entry name" value="Aldedh"/>
    <property type="match status" value="1"/>
</dbReference>
<protein>
    <submittedName>
        <fullName evidence="4">Aldehyde dehydrogenase (NADP(+))</fullName>
    </submittedName>
</protein>
<evidence type="ECO:0000313" key="4">
    <source>
        <dbReference type="EMBL" id="NGO38117.1"/>
    </source>
</evidence>
<dbReference type="RefSeq" id="WP_165105437.1">
    <property type="nucleotide sequence ID" value="NZ_JAAKYA010000011.1"/>
</dbReference>
<comment type="caution">
    <text evidence="4">The sequence shown here is derived from an EMBL/GenBank/DDBJ whole genome shotgun (WGS) entry which is preliminary data.</text>
</comment>
<evidence type="ECO:0000256" key="2">
    <source>
        <dbReference type="SAM" id="MobiDB-lite"/>
    </source>
</evidence>
<evidence type="ECO:0000313" key="5">
    <source>
        <dbReference type="Proteomes" id="UP000477311"/>
    </source>
</evidence>